<organism evidence="3 4">
    <name type="scientific">Candidatus Terraquivivens tikiterensis</name>
    <dbReference type="NCBI Taxonomy" id="1980982"/>
    <lineage>
        <taxon>Archaea</taxon>
        <taxon>Nitrososphaerota</taxon>
        <taxon>Candidatus Wolframiiraptoraceae</taxon>
        <taxon>Candidatus Terraquivivens</taxon>
    </lineage>
</organism>
<evidence type="ECO:0008006" key="5">
    <source>
        <dbReference type="Google" id="ProtNLM"/>
    </source>
</evidence>
<dbReference type="PANTHER" id="PTHR43377">
    <property type="entry name" value="BILIVERDIN REDUCTASE A"/>
    <property type="match status" value="1"/>
</dbReference>
<feature type="domain" description="Gfo/Idh/MocA-like oxidoreductase N-terminal" evidence="1">
    <location>
        <begin position="4"/>
        <end position="122"/>
    </location>
</feature>
<dbReference type="SUPFAM" id="SSF55347">
    <property type="entry name" value="Glyceraldehyde-3-phosphate dehydrogenase-like, C-terminal domain"/>
    <property type="match status" value="1"/>
</dbReference>
<gene>
    <name evidence="3" type="ORF">B9J98_01110</name>
</gene>
<dbReference type="GO" id="GO:0000166">
    <property type="term" value="F:nucleotide binding"/>
    <property type="evidence" value="ECO:0007669"/>
    <property type="project" value="InterPro"/>
</dbReference>
<evidence type="ECO:0000259" key="2">
    <source>
        <dbReference type="Pfam" id="PF22725"/>
    </source>
</evidence>
<feature type="domain" description="GFO/IDH/MocA-like oxidoreductase" evidence="2">
    <location>
        <begin position="134"/>
        <end position="239"/>
    </location>
</feature>
<protein>
    <recommendedName>
        <fullName evidence="5">Gfo/Idh/MocA family oxidoreductase</fullName>
    </recommendedName>
</protein>
<dbReference type="PANTHER" id="PTHR43377:SF1">
    <property type="entry name" value="BILIVERDIN REDUCTASE A"/>
    <property type="match status" value="1"/>
</dbReference>
<evidence type="ECO:0000313" key="3">
    <source>
        <dbReference type="EMBL" id="PUA34220.1"/>
    </source>
</evidence>
<dbReference type="Pfam" id="PF22725">
    <property type="entry name" value="GFO_IDH_MocA_C3"/>
    <property type="match status" value="1"/>
</dbReference>
<comment type="caution">
    <text evidence="3">The sequence shown here is derived from an EMBL/GenBank/DDBJ whole genome shotgun (WGS) entry which is preliminary data.</text>
</comment>
<dbReference type="EMBL" id="NDWU01000002">
    <property type="protein sequence ID" value="PUA34220.1"/>
    <property type="molecule type" value="Genomic_DNA"/>
</dbReference>
<evidence type="ECO:0000259" key="1">
    <source>
        <dbReference type="Pfam" id="PF01408"/>
    </source>
</evidence>
<dbReference type="Pfam" id="PF01408">
    <property type="entry name" value="GFO_IDH_MocA"/>
    <property type="match status" value="1"/>
</dbReference>
<dbReference type="AlphaFoldDB" id="A0A2R7Y9L2"/>
<dbReference type="InterPro" id="IPR055170">
    <property type="entry name" value="GFO_IDH_MocA-like_dom"/>
</dbReference>
<dbReference type="Gene3D" id="3.30.360.10">
    <property type="entry name" value="Dihydrodipicolinate Reductase, domain 2"/>
    <property type="match status" value="1"/>
</dbReference>
<dbReference type="SUPFAM" id="SSF51735">
    <property type="entry name" value="NAD(P)-binding Rossmann-fold domains"/>
    <property type="match status" value="1"/>
</dbReference>
<dbReference type="Proteomes" id="UP000244066">
    <property type="component" value="Unassembled WGS sequence"/>
</dbReference>
<dbReference type="Gene3D" id="3.40.50.720">
    <property type="entry name" value="NAD(P)-binding Rossmann-like Domain"/>
    <property type="match status" value="1"/>
</dbReference>
<proteinExistence type="predicted"/>
<accession>A0A2R7Y9L2</accession>
<dbReference type="InterPro" id="IPR000683">
    <property type="entry name" value="Gfo/Idh/MocA-like_OxRdtase_N"/>
</dbReference>
<name>A0A2R7Y9L2_9ARCH</name>
<reference evidence="3 4" key="1">
    <citation type="submission" date="2017-04" db="EMBL/GenBank/DDBJ databases">
        <title>Draft Aigarchaeota genome from a New Zealand hot spring.</title>
        <authorList>
            <person name="Reysenbach A.-L."/>
            <person name="Donaho J.A."/>
            <person name="Gerhart J."/>
            <person name="Kelley J.F."/>
            <person name="Kouba K."/>
            <person name="Podar M."/>
            <person name="Stott M."/>
        </authorList>
    </citation>
    <scope>NUCLEOTIDE SEQUENCE [LARGE SCALE GENOMIC DNA]</scope>
    <source>
        <strain evidence="3">NZ13_MG1</strain>
    </source>
</reference>
<evidence type="ECO:0000313" key="4">
    <source>
        <dbReference type="Proteomes" id="UP000244066"/>
    </source>
</evidence>
<sequence length="325" mass="36179">MREITVAIVGAGFWGKNHARVLKEVPGVRVTHVCDIDISRAKELALRYGIPKYTRDYREALSDGVDAFIVCTPSNTHADIALTIIREERHVLIEKPMATTIKQAEDIVAEAARNKSTVMVGFIERFNPAIELGKELMDKGEIGPIILSYSRRIGSWPERVGDIGVVKDTAIHDIDLATYIFKAEPVSVYAKGGSLRHKLEDHVQAVLSFEGDRSALIEANWLTPRKKREMHVTGEDGVISIQFLSREVVVEKADSSRSPAVKQVEPLMAEVQHFINCIRNGERPLVGEVEGLKATLIADAILESMRTGKVVDLEEFMDRELTITL</sequence>
<dbReference type="InterPro" id="IPR036291">
    <property type="entry name" value="NAD(P)-bd_dom_sf"/>
</dbReference>
<dbReference type="InterPro" id="IPR051450">
    <property type="entry name" value="Gfo/Idh/MocA_Oxidoreductases"/>
</dbReference>